<comment type="caution">
    <text evidence="2">The sequence shown here is derived from an EMBL/GenBank/DDBJ whole genome shotgun (WGS) entry which is preliminary data.</text>
</comment>
<reference evidence="2 3" key="1">
    <citation type="journal article" date="2011" name="Appl. Environ. Microbiol.">
        <title>Methanogenic archaea isolated from Taiwan's Chelungpu fault.</title>
        <authorList>
            <person name="Wu S.Y."/>
            <person name="Lai M.C."/>
        </authorList>
    </citation>
    <scope>NUCLEOTIDE SEQUENCE [LARGE SCALE GENOMIC DNA]</scope>
    <source>
        <strain evidence="2 3">St545Mb</strain>
    </source>
</reference>
<evidence type="ECO:0000313" key="2">
    <source>
        <dbReference type="EMBL" id="MCQ6962644.1"/>
    </source>
</evidence>
<accession>A0AAE3KY51</accession>
<dbReference type="SUPFAM" id="SSF48452">
    <property type="entry name" value="TPR-like"/>
    <property type="match status" value="1"/>
</dbReference>
<dbReference type="PROSITE" id="PS50005">
    <property type="entry name" value="TPR"/>
    <property type="match status" value="1"/>
</dbReference>
<proteinExistence type="predicted"/>
<evidence type="ECO:0008006" key="4">
    <source>
        <dbReference type="Google" id="ProtNLM"/>
    </source>
</evidence>
<dbReference type="Gene3D" id="1.25.40.10">
    <property type="entry name" value="Tetratricopeptide repeat domain"/>
    <property type="match status" value="1"/>
</dbReference>
<dbReference type="Proteomes" id="UP001206983">
    <property type="component" value="Unassembled WGS sequence"/>
</dbReference>
<keyword evidence="3" id="KW-1185">Reference proteome</keyword>
<name>A0AAE3KY51_9EURY</name>
<dbReference type="InterPro" id="IPR011990">
    <property type="entry name" value="TPR-like_helical_dom_sf"/>
</dbReference>
<protein>
    <recommendedName>
        <fullName evidence="4">Tetratricopeptide repeat protein</fullName>
    </recommendedName>
</protein>
<evidence type="ECO:0000256" key="1">
    <source>
        <dbReference type="PROSITE-ProRule" id="PRU00339"/>
    </source>
</evidence>
<dbReference type="EMBL" id="JTEO01000004">
    <property type="protein sequence ID" value="MCQ6962644.1"/>
    <property type="molecule type" value="Genomic_DNA"/>
</dbReference>
<sequence length="243" mass="27561">MDNTTNSTDPGKKLLEDLNRHKQDFSRNPSMDNLFQIVVIYDALGQTERGLGFAEAFLMQVEDEMERIVLNTMVLSMVDRDDEAIELLGKAEKKFPEDIRLKRYRGMLLNKQGKFDEAVGAFDALLENEPDDLESVSGKIMALLGLRKNEQAMKAYQDSIGITPTEAPQWHFKGMIDGMMSECLLKMQQSGKDESREKKLAGSFDRISNLIDTFGPDVRDFYRMGQVAGKEAYHLTMNDTGKE</sequence>
<dbReference type="Pfam" id="PF13432">
    <property type="entry name" value="TPR_16"/>
    <property type="match status" value="1"/>
</dbReference>
<organism evidence="2 3">
    <name type="scientific">Methanolobus chelungpuianus</name>
    <dbReference type="NCBI Taxonomy" id="502115"/>
    <lineage>
        <taxon>Archaea</taxon>
        <taxon>Methanobacteriati</taxon>
        <taxon>Methanobacteriota</taxon>
        <taxon>Stenosarchaea group</taxon>
        <taxon>Methanomicrobia</taxon>
        <taxon>Methanosarcinales</taxon>
        <taxon>Methanosarcinaceae</taxon>
        <taxon>Methanolobus</taxon>
    </lineage>
</organism>
<dbReference type="RefSeq" id="WP_256622451.1">
    <property type="nucleotide sequence ID" value="NZ_JTEO01000004.1"/>
</dbReference>
<dbReference type="AlphaFoldDB" id="A0AAE3KY51"/>
<dbReference type="InterPro" id="IPR019734">
    <property type="entry name" value="TPR_rpt"/>
</dbReference>
<gene>
    <name evidence="2" type="ORF">PV02_05840</name>
</gene>
<feature type="repeat" description="TPR" evidence="1">
    <location>
        <begin position="99"/>
        <end position="132"/>
    </location>
</feature>
<evidence type="ECO:0000313" key="3">
    <source>
        <dbReference type="Proteomes" id="UP001206983"/>
    </source>
</evidence>
<keyword evidence="1" id="KW-0802">TPR repeat</keyword>